<name>A0A1I3EG63_9FLAO</name>
<dbReference type="GO" id="GO:0008168">
    <property type="term" value="F:methyltransferase activity"/>
    <property type="evidence" value="ECO:0007669"/>
    <property type="project" value="UniProtKB-KW"/>
</dbReference>
<evidence type="ECO:0000313" key="2">
    <source>
        <dbReference type="Proteomes" id="UP000198931"/>
    </source>
</evidence>
<dbReference type="AlphaFoldDB" id="A0A1I3EG63"/>
<reference evidence="1 2" key="1">
    <citation type="submission" date="2016-10" db="EMBL/GenBank/DDBJ databases">
        <authorList>
            <person name="de Groot N.N."/>
        </authorList>
    </citation>
    <scope>NUCLEOTIDE SEQUENCE [LARGE SCALE GENOMIC DNA]</scope>
    <source>
        <strain evidence="1 2">DSM 26000</strain>
    </source>
</reference>
<dbReference type="SUPFAM" id="SSF53335">
    <property type="entry name" value="S-adenosyl-L-methionine-dependent methyltransferases"/>
    <property type="match status" value="1"/>
</dbReference>
<accession>A0A1I3EG63</accession>
<keyword evidence="1" id="KW-0489">Methyltransferase</keyword>
<dbReference type="Proteomes" id="UP000198931">
    <property type="component" value="Unassembled WGS sequence"/>
</dbReference>
<dbReference type="EMBL" id="FOQT01000001">
    <property type="protein sequence ID" value="SFH97900.1"/>
    <property type="molecule type" value="Genomic_DNA"/>
</dbReference>
<evidence type="ECO:0000313" key="1">
    <source>
        <dbReference type="EMBL" id="SFH97900.1"/>
    </source>
</evidence>
<gene>
    <name evidence="1" type="ORF">SAMN05443292_1059</name>
</gene>
<keyword evidence="1" id="KW-0808">Transferase</keyword>
<dbReference type="GO" id="GO:0032259">
    <property type="term" value="P:methylation"/>
    <property type="evidence" value="ECO:0007669"/>
    <property type="project" value="UniProtKB-KW"/>
</dbReference>
<dbReference type="STRING" id="1125876.SAMN05443292_1059"/>
<protein>
    <submittedName>
        <fullName evidence="1">Methyltransferase domain-containing protein</fullName>
    </submittedName>
</protein>
<organism evidence="1 2">
    <name type="scientific">Halpernia frigidisoli</name>
    <dbReference type="NCBI Taxonomy" id="1125876"/>
    <lineage>
        <taxon>Bacteria</taxon>
        <taxon>Pseudomonadati</taxon>
        <taxon>Bacteroidota</taxon>
        <taxon>Flavobacteriia</taxon>
        <taxon>Flavobacteriales</taxon>
        <taxon>Weeksellaceae</taxon>
        <taxon>Chryseobacterium group</taxon>
        <taxon>Halpernia</taxon>
    </lineage>
</organism>
<proteinExistence type="predicted"/>
<dbReference type="OrthoDB" id="3896938at2"/>
<dbReference type="InterPro" id="IPR029063">
    <property type="entry name" value="SAM-dependent_MTases_sf"/>
</dbReference>
<sequence length="246" mass="28811">MVYNILKNTLKSVFPKKVLFKYEDNFRKILYPFYKGENCACNICGSKLKNFEKLENGNLLCPVCGSLPRTRRLWKIVNEDFMTKKNISVLDFSPSRSIFKKLSKNSEINYFPTDFSDEFLSVYHYDITKIEAESDKFDLIMCYHILEHIDEDAFAMAELFRVLKPGGTCLIQTPFKEGEIYEDDTKKSEKQRLEFFGQEDHVRIYSVNGLKQRLENAGFNIEIKKFEEDVYLGLNKGETVIFAKKN</sequence>
<dbReference type="Gene3D" id="3.40.50.150">
    <property type="entry name" value="Vaccinia Virus protein VP39"/>
    <property type="match status" value="1"/>
</dbReference>
<dbReference type="Pfam" id="PF13489">
    <property type="entry name" value="Methyltransf_23"/>
    <property type="match status" value="1"/>
</dbReference>
<keyword evidence="2" id="KW-1185">Reference proteome</keyword>